<organism evidence="3 4">
    <name type="scientific">Pomatostomus ruficeps</name>
    <name type="common">Chestnut-crowned babbler</name>
    <dbReference type="NCBI Taxonomy" id="9176"/>
    <lineage>
        <taxon>Eukaryota</taxon>
        <taxon>Metazoa</taxon>
        <taxon>Chordata</taxon>
        <taxon>Craniata</taxon>
        <taxon>Vertebrata</taxon>
        <taxon>Euteleostomi</taxon>
        <taxon>Archelosauria</taxon>
        <taxon>Archosauria</taxon>
        <taxon>Dinosauria</taxon>
        <taxon>Saurischia</taxon>
        <taxon>Theropoda</taxon>
        <taxon>Coelurosauria</taxon>
        <taxon>Aves</taxon>
        <taxon>Neognathae</taxon>
        <taxon>Neoaves</taxon>
        <taxon>Telluraves</taxon>
        <taxon>Australaves</taxon>
        <taxon>Passeriformes</taxon>
        <taxon>Sylvioidea</taxon>
        <taxon>Timaliidae</taxon>
        <taxon>Pomatostomus</taxon>
    </lineage>
</organism>
<feature type="region of interest" description="Disordered" evidence="1">
    <location>
        <begin position="188"/>
        <end position="242"/>
    </location>
</feature>
<feature type="region of interest" description="Disordered" evidence="1">
    <location>
        <begin position="725"/>
        <end position="757"/>
    </location>
</feature>
<reference evidence="3 4" key="1">
    <citation type="submission" date="2019-09" db="EMBL/GenBank/DDBJ databases">
        <title>Bird 10,000 Genomes (B10K) Project - Family phase.</title>
        <authorList>
            <person name="Zhang G."/>
        </authorList>
    </citation>
    <scope>NUCLEOTIDE SEQUENCE [LARGE SCALE GENOMIC DNA]</scope>
    <source>
        <strain evidence="3">B10K-DU-002-71</strain>
        <tissue evidence="3">Muscle</tissue>
    </source>
</reference>
<dbReference type="EMBL" id="VYZT01049584">
    <property type="protein sequence ID" value="NXS35548.1"/>
    <property type="molecule type" value="Genomic_DNA"/>
</dbReference>
<feature type="region of interest" description="Disordered" evidence="1">
    <location>
        <begin position="1230"/>
        <end position="1268"/>
    </location>
</feature>
<feature type="region of interest" description="Disordered" evidence="1">
    <location>
        <begin position="1385"/>
        <end position="1448"/>
    </location>
</feature>
<dbReference type="InterPro" id="IPR031442">
    <property type="entry name" value="NPAT_C"/>
</dbReference>
<feature type="compositionally biased region" description="Polar residues" evidence="1">
    <location>
        <begin position="605"/>
        <end position="621"/>
    </location>
</feature>
<name>A0A7L2TR59_POMRU</name>
<feature type="region of interest" description="Disordered" evidence="1">
    <location>
        <begin position="1288"/>
        <end position="1358"/>
    </location>
</feature>
<comment type="caution">
    <text evidence="3">The sequence shown here is derived from an EMBL/GenBank/DDBJ whole genome shotgun (WGS) entry which is preliminary data.</text>
</comment>
<dbReference type="PANTHER" id="PTHR15087:SF14">
    <property type="entry name" value="PROTEIN NPAT"/>
    <property type="match status" value="1"/>
</dbReference>
<evidence type="ECO:0000259" key="2">
    <source>
        <dbReference type="Pfam" id="PF15712"/>
    </source>
</evidence>
<proteinExistence type="predicted"/>
<sequence>VAGYLQQENLQATCHQFILESSDLKEYAEHCTEDGFIPACLLSLCGKNLTTILNEYVAMKTKETTNEVPAMMSSLWKKLDYTLSQIRSMQNSDFRFSSNQRTRTRSGIVEMKRQRMLQQSAPANSGLLSVAHQSGPQNSSSVVPPQVIHRPTISQSMPQTRLNTLFVNQSQTQENKINTGGFIHIQVPTSQERKLHSNLLSPGRRKSESQKRKSIATSGPLSATRSSQDSEEAVVEKESEPLEELIDGNFPQLVIENAREKILSNKSLQEKLAENINKILGSDGSVAQAPKQTDSGPTEQETSIDEILGLQGEIHMSEEAIQDILEQTESDPAFQALFDWFDYGKSKVNKNLPAGICGRSGVENEILVGEDSLETFGSSLGTEEANRCDTSREPLSCKGFQLGEASCALKTSINDDDTAKKNTASEQLHGSCRPRKEPEVLTTITPEHIGELEIAFNSVPGLTEPNKRQSSDSKCNEHCADTYVTKESPALVSESAMEIEKGPPSHSSHSSPNLEYVHSGTPQISLISVAEDTRASENKTDSGSKCPLSPDTSLSEKTLPGSPSDGSPGHSALLRKNNSSMSSPSADAGKEQTVASDPAALPGVSQENSCQPSDHQEQSTPADCAARAAVDITDLDKTELQLEVVDTSNKTYSNDQHTLDKPCKKDFNLPSGLSNTEGTQGEMQEPSSSTKADTDNLYFSSGDNSCTDISVVSTENHLTTSEICHSPLPETASSTDEPGTEAKSISSVSSSSQPMDVDPSNIMSLKIIISDDPFISSDPELNNAVSSITGENLPTIILSSPAKSPTKTAGLPKCLTSEDTEKNVDSALAEQNLLVLRPKDPVVTSVNTPNEDCAGFPVAGSTHLSSEGGFIQLMPATSTAFGNSSNLYIATCMTDPATLGGAVTPSNVVVLPGSSMPLASQAPAVQQLRTPPRSSNTFPANQTVSPNFPQGSAIIIASPVQPVLQGMVGMIPLSVVGQNGNTFSAPACQVLHMPVANPVCNGSVPKLPIPPKSQKIPGARNKSNTGTCLEFLRRAEEKQEVLKTHETGNWDKLTSAELGRKVEENLPAPPAESTSSNSKQSESHRRVLCFDNLLPTPGGNTQIVTAKSSSQKERNENPLFAVDSASSSAKAQGPKREKDKTLPRILCKPEIGSNRISSAKEPQPERKAATAGLSLDPFHKTTANKENELRRDSDEKQKNQDTAKLSNGQQSIGLRNEKTGASVQELNKKQGSLSNGAGSGKSTVSVSLSSKEPKREPAKASSQGIGLSSPFSKQCVDMLQDIQWQSPAGKTAENGELPVPRTPSGVGDRHTDDTTDSVRTPTCRRFNEDSTTPRIMVPPATPDLPACSPASETGSENSVSMAAHTLMILSRAAIARTSTATPLKDNTQQFRALRSTVKKRKLEDLNEGERNSRSANRKDLQSSPTPSKKKKIKASTNKKKLPNSFPAGMDVDKFLLSLHYDE</sequence>
<evidence type="ECO:0000313" key="4">
    <source>
        <dbReference type="Proteomes" id="UP000583496"/>
    </source>
</evidence>
<dbReference type="GO" id="GO:0003712">
    <property type="term" value="F:transcription coregulator activity"/>
    <property type="evidence" value="ECO:0007669"/>
    <property type="project" value="TreeGrafter"/>
</dbReference>
<feature type="compositionally biased region" description="Polar residues" evidence="1">
    <location>
        <begin position="1098"/>
        <end position="1109"/>
    </location>
</feature>
<feature type="non-terminal residue" evidence="3">
    <location>
        <position position="1"/>
    </location>
</feature>
<keyword evidence="4" id="KW-1185">Reference proteome</keyword>
<feature type="domain" description="Protein NPAT C-terminal" evidence="2">
    <location>
        <begin position="783"/>
        <end position="1462"/>
    </location>
</feature>
<feature type="compositionally biased region" description="Low complexity" evidence="1">
    <location>
        <begin position="1240"/>
        <end position="1250"/>
    </location>
</feature>
<dbReference type="PANTHER" id="PTHR15087">
    <property type="entry name" value="PROTEIN NPAT"/>
    <property type="match status" value="1"/>
</dbReference>
<feature type="compositionally biased region" description="Polar residues" evidence="1">
    <location>
        <begin position="1202"/>
        <end position="1217"/>
    </location>
</feature>
<feature type="region of interest" description="Disordered" evidence="1">
    <location>
        <begin position="495"/>
        <end position="518"/>
    </location>
</feature>
<feature type="non-terminal residue" evidence="3">
    <location>
        <position position="1462"/>
    </location>
</feature>
<feature type="compositionally biased region" description="Low complexity" evidence="1">
    <location>
        <begin position="560"/>
        <end position="569"/>
    </location>
</feature>
<dbReference type="GO" id="GO:0005634">
    <property type="term" value="C:nucleus"/>
    <property type="evidence" value="ECO:0007669"/>
    <property type="project" value="TreeGrafter"/>
</dbReference>
<feature type="compositionally biased region" description="Basic and acidic residues" evidence="1">
    <location>
        <begin position="1177"/>
        <end position="1201"/>
    </location>
</feature>
<protein>
    <submittedName>
        <fullName evidence="3">NPAT protein</fullName>
    </submittedName>
</protein>
<feature type="compositionally biased region" description="Polar residues" evidence="1">
    <location>
        <begin position="671"/>
        <end position="692"/>
    </location>
</feature>
<feature type="compositionally biased region" description="Basic residues" evidence="1">
    <location>
        <begin position="1427"/>
        <end position="1441"/>
    </location>
</feature>
<dbReference type="InterPro" id="IPR052850">
    <property type="entry name" value="NPAT_LisH"/>
</dbReference>
<gene>
    <name evidence="3" type="primary">Npat</name>
    <name evidence="3" type="ORF">POSRUF_R13281</name>
</gene>
<feature type="compositionally biased region" description="Polar residues" evidence="1">
    <location>
        <begin position="215"/>
        <end position="227"/>
    </location>
</feature>
<feature type="compositionally biased region" description="Polar residues" evidence="1">
    <location>
        <begin position="576"/>
        <end position="585"/>
    </location>
</feature>
<dbReference type="OrthoDB" id="6287635at2759"/>
<evidence type="ECO:0000256" key="1">
    <source>
        <dbReference type="SAM" id="MobiDB-lite"/>
    </source>
</evidence>
<feature type="region of interest" description="Disordered" evidence="1">
    <location>
        <begin position="532"/>
        <end position="622"/>
    </location>
</feature>
<dbReference type="Proteomes" id="UP000583496">
    <property type="component" value="Unassembled WGS sequence"/>
</dbReference>
<feature type="region of interest" description="Disordered" evidence="1">
    <location>
        <begin position="1091"/>
        <end position="1217"/>
    </location>
</feature>
<accession>A0A7L2TR59</accession>
<feature type="region of interest" description="Disordered" evidence="1">
    <location>
        <begin position="653"/>
        <end position="692"/>
    </location>
</feature>
<feature type="compositionally biased region" description="Basic and acidic residues" evidence="1">
    <location>
        <begin position="657"/>
        <end position="667"/>
    </location>
</feature>
<feature type="compositionally biased region" description="Basic and acidic residues" evidence="1">
    <location>
        <begin position="532"/>
        <end position="542"/>
    </location>
</feature>
<dbReference type="Pfam" id="PF15712">
    <property type="entry name" value="NPAT_C"/>
    <property type="match status" value="1"/>
</dbReference>
<feature type="compositionally biased region" description="Basic and acidic residues" evidence="1">
    <location>
        <begin position="1401"/>
        <end position="1420"/>
    </location>
</feature>
<evidence type="ECO:0000313" key="3">
    <source>
        <dbReference type="EMBL" id="NXS35548.1"/>
    </source>
</evidence>